<name>A0A1G2CIV1_9BACT</name>
<protein>
    <submittedName>
        <fullName evidence="1">Uncharacterized protein</fullName>
    </submittedName>
</protein>
<comment type="caution">
    <text evidence="1">The sequence shown here is derived from an EMBL/GenBank/DDBJ whole genome shotgun (WGS) entry which is preliminary data.</text>
</comment>
<evidence type="ECO:0000313" key="2">
    <source>
        <dbReference type="Proteomes" id="UP000176287"/>
    </source>
</evidence>
<dbReference type="STRING" id="1798649.A3B13_01030"/>
<accession>A0A1G2CIV1</accession>
<organism evidence="1 2">
    <name type="scientific">Candidatus Liptonbacteria bacterium RIFCSPLOWO2_01_FULL_45_15</name>
    <dbReference type="NCBI Taxonomy" id="1798649"/>
    <lineage>
        <taxon>Bacteria</taxon>
        <taxon>Candidatus Liptoniibacteriota</taxon>
    </lineage>
</organism>
<evidence type="ECO:0000313" key="1">
    <source>
        <dbReference type="EMBL" id="OGZ00591.1"/>
    </source>
</evidence>
<dbReference type="EMBL" id="MHKZ01000017">
    <property type="protein sequence ID" value="OGZ00591.1"/>
    <property type="molecule type" value="Genomic_DNA"/>
</dbReference>
<reference evidence="1 2" key="1">
    <citation type="journal article" date="2016" name="Nat. Commun.">
        <title>Thousands of microbial genomes shed light on interconnected biogeochemical processes in an aquifer system.</title>
        <authorList>
            <person name="Anantharaman K."/>
            <person name="Brown C.T."/>
            <person name="Hug L.A."/>
            <person name="Sharon I."/>
            <person name="Castelle C.J."/>
            <person name="Probst A.J."/>
            <person name="Thomas B.C."/>
            <person name="Singh A."/>
            <person name="Wilkins M.J."/>
            <person name="Karaoz U."/>
            <person name="Brodie E.L."/>
            <person name="Williams K.H."/>
            <person name="Hubbard S.S."/>
            <person name="Banfield J.F."/>
        </authorList>
    </citation>
    <scope>NUCLEOTIDE SEQUENCE [LARGE SCALE GENOMIC DNA]</scope>
</reference>
<gene>
    <name evidence="1" type="ORF">A3B13_01030</name>
</gene>
<sequence length="67" mass="7859">MRQNIPKNAACPHFPPHKQHTNKLEFVGMYVVEFVCVKSIRQASARLWMGRRIEKNWKKVPKLTGKV</sequence>
<proteinExistence type="predicted"/>
<dbReference type="AlphaFoldDB" id="A0A1G2CIV1"/>
<dbReference type="Proteomes" id="UP000176287">
    <property type="component" value="Unassembled WGS sequence"/>
</dbReference>